<accession>A0A1M4W185</accession>
<dbReference type="Gene3D" id="1.10.10.10">
    <property type="entry name" value="Winged helix-like DNA-binding domain superfamily/Winged helix DNA-binding domain"/>
    <property type="match status" value="1"/>
</dbReference>
<keyword evidence="1" id="KW-0805">Transcription regulation</keyword>
<dbReference type="AlphaFoldDB" id="A0A1M4W185"/>
<dbReference type="PANTHER" id="PTHR33204:SF39">
    <property type="entry name" value="TRANSCRIPTIONAL REGULATORY PROTEIN"/>
    <property type="match status" value="1"/>
</dbReference>
<dbReference type="InterPro" id="IPR002577">
    <property type="entry name" value="HTH_HxlR"/>
</dbReference>
<evidence type="ECO:0000313" key="6">
    <source>
        <dbReference type="Proteomes" id="UP000184480"/>
    </source>
</evidence>
<dbReference type="InterPro" id="IPR036388">
    <property type="entry name" value="WH-like_DNA-bd_sf"/>
</dbReference>
<protein>
    <submittedName>
        <fullName evidence="5">Transcriptional regulator, HxlR family</fullName>
    </submittedName>
</protein>
<dbReference type="Proteomes" id="UP000184480">
    <property type="component" value="Unassembled WGS sequence"/>
</dbReference>
<name>A0A1M4W185_9BACT</name>
<feature type="domain" description="HTH hxlR-type" evidence="4">
    <location>
        <begin position="14"/>
        <end position="113"/>
    </location>
</feature>
<proteinExistence type="predicted"/>
<keyword evidence="3" id="KW-0804">Transcription</keyword>
<dbReference type="EMBL" id="FQUC01000002">
    <property type="protein sequence ID" value="SHE75021.1"/>
    <property type="molecule type" value="Genomic_DNA"/>
</dbReference>
<evidence type="ECO:0000256" key="1">
    <source>
        <dbReference type="ARBA" id="ARBA00023015"/>
    </source>
</evidence>
<dbReference type="PANTHER" id="PTHR33204">
    <property type="entry name" value="TRANSCRIPTIONAL REGULATOR, MARR FAMILY"/>
    <property type="match status" value="1"/>
</dbReference>
<evidence type="ECO:0000256" key="2">
    <source>
        <dbReference type="ARBA" id="ARBA00023125"/>
    </source>
</evidence>
<evidence type="ECO:0000259" key="4">
    <source>
        <dbReference type="PROSITE" id="PS51118"/>
    </source>
</evidence>
<keyword evidence="6" id="KW-1185">Reference proteome</keyword>
<dbReference type="SUPFAM" id="SSF46785">
    <property type="entry name" value="Winged helix' DNA-binding domain"/>
    <property type="match status" value="1"/>
</dbReference>
<reference evidence="6" key="1">
    <citation type="submission" date="2016-11" db="EMBL/GenBank/DDBJ databases">
        <authorList>
            <person name="Varghese N."/>
            <person name="Submissions S."/>
        </authorList>
    </citation>
    <scope>NUCLEOTIDE SEQUENCE [LARGE SCALE GENOMIC DNA]</scope>
    <source>
        <strain evidence="6">DSM 27370</strain>
    </source>
</reference>
<dbReference type="PROSITE" id="PS51118">
    <property type="entry name" value="HTH_HXLR"/>
    <property type="match status" value="1"/>
</dbReference>
<evidence type="ECO:0000256" key="3">
    <source>
        <dbReference type="ARBA" id="ARBA00023163"/>
    </source>
</evidence>
<gene>
    <name evidence="5" type="ORF">SAMN05444362_10296</name>
</gene>
<sequence>MEQFLKKYPYTEDCPFRMVMEHFGNKWSMIIIITLGENGKMRFNELDKCIVDISQKVLTSTLRMLEKDGFINRKVYPEIPPRVEYELSALGKDLLPLIESFADWSYEHIREIEKARLRVDSSSY</sequence>
<evidence type="ECO:0000313" key="5">
    <source>
        <dbReference type="EMBL" id="SHE75021.1"/>
    </source>
</evidence>
<keyword evidence="2" id="KW-0238">DNA-binding</keyword>
<dbReference type="InterPro" id="IPR036390">
    <property type="entry name" value="WH_DNA-bd_sf"/>
</dbReference>
<dbReference type="OrthoDB" id="8231503at2"/>
<dbReference type="GO" id="GO:0003677">
    <property type="term" value="F:DNA binding"/>
    <property type="evidence" value="ECO:0007669"/>
    <property type="project" value="UniProtKB-KW"/>
</dbReference>
<dbReference type="RefSeq" id="WP_062176728.1">
    <property type="nucleotide sequence ID" value="NZ_BBXL01000002.1"/>
</dbReference>
<organism evidence="5 6">
    <name type="scientific">Dysgonomonas macrotermitis</name>
    <dbReference type="NCBI Taxonomy" id="1346286"/>
    <lineage>
        <taxon>Bacteria</taxon>
        <taxon>Pseudomonadati</taxon>
        <taxon>Bacteroidota</taxon>
        <taxon>Bacteroidia</taxon>
        <taxon>Bacteroidales</taxon>
        <taxon>Dysgonomonadaceae</taxon>
        <taxon>Dysgonomonas</taxon>
    </lineage>
</organism>
<dbReference type="Pfam" id="PF01638">
    <property type="entry name" value="HxlR"/>
    <property type="match status" value="1"/>
</dbReference>